<sequence length="112" mass="12283">MKRLLQLPGSCFSFRVPPPASGFMLRFQGPASGLGFGVLVGKILSTSTTLLTGSGHDLQLISRIPPCSLKHIDAICSLQHIDRFTICSGHVPSRTYDSYQPQSYMLPRLRAH</sequence>
<gene>
    <name evidence="1" type="ORF">DY000_02006605</name>
</gene>
<protein>
    <recommendedName>
        <fullName evidence="3">PDZ domain-containing protein</fullName>
    </recommendedName>
</protein>
<comment type="caution">
    <text evidence="1">The sequence shown here is derived from an EMBL/GenBank/DDBJ whole genome shotgun (WGS) entry which is preliminary data.</text>
</comment>
<accession>A0ABQ7C101</accession>
<name>A0ABQ7C101_BRACR</name>
<organism evidence="1 2">
    <name type="scientific">Brassica cretica</name>
    <name type="common">Mustard</name>
    <dbReference type="NCBI Taxonomy" id="69181"/>
    <lineage>
        <taxon>Eukaryota</taxon>
        <taxon>Viridiplantae</taxon>
        <taxon>Streptophyta</taxon>
        <taxon>Embryophyta</taxon>
        <taxon>Tracheophyta</taxon>
        <taxon>Spermatophyta</taxon>
        <taxon>Magnoliopsida</taxon>
        <taxon>eudicotyledons</taxon>
        <taxon>Gunneridae</taxon>
        <taxon>Pentapetalae</taxon>
        <taxon>rosids</taxon>
        <taxon>malvids</taxon>
        <taxon>Brassicales</taxon>
        <taxon>Brassicaceae</taxon>
        <taxon>Brassiceae</taxon>
        <taxon>Brassica</taxon>
    </lineage>
</organism>
<keyword evidence="2" id="KW-1185">Reference proteome</keyword>
<proteinExistence type="predicted"/>
<dbReference type="EMBL" id="QGKV02000832">
    <property type="protein sequence ID" value="KAF3545826.1"/>
    <property type="molecule type" value="Genomic_DNA"/>
</dbReference>
<dbReference type="Proteomes" id="UP000266723">
    <property type="component" value="Unassembled WGS sequence"/>
</dbReference>
<evidence type="ECO:0000313" key="2">
    <source>
        <dbReference type="Proteomes" id="UP000266723"/>
    </source>
</evidence>
<reference evidence="1 2" key="1">
    <citation type="journal article" date="2020" name="BMC Genomics">
        <title>Intraspecific diversification of the crop wild relative Brassica cretica Lam. using demographic model selection.</title>
        <authorList>
            <person name="Kioukis A."/>
            <person name="Michalopoulou V.A."/>
            <person name="Briers L."/>
            <person name="Pirintsos S."/>
            <person name="Studholme D.J."/>
            <person name="Pavlidis P."/>
            <person name="Sarris P.F."/>
        </authorList>
    </citation>
    <scope>NUCLEOTIDE SEQUENCE [LARGE SCALE GENOMIC DNA]</scope>
    <source>
        <strain evidence="2">cv. PFS-1207/04</strain>
    </source>
</reference>
<evidence type="ECO:0008006" key="3">
    <source>
        <dbReference type="Google" id="ProtNLM"/>
    </source>
</evidence>
<evidence type="ECO:0000313" key="1">
    <source>
        <dbReference type="EMBL" id="KAF3545826.1"/>
    </source>
</evidence>